<evidence type="ECO:0008006" key="4">
    <source>
        <dbReference type="Google" id="ProtNLM"/>
    </source>
</evidence>
<gene>
    <name evidence="2" type="ORF">CVT25_000836</name>
</gene>
<protein>
    <recommendedName>
        <fullName evidence="4">Secreted protein</fullName>
    </recommendedName>
</protein>
<dbReference type="EMBL" id="NHYD01001742">
    <property type="protein sequence ID" value="PPQ90033.1"/>
    <property type="molecule type" value="Genomic_DNA"/>
</dbReference>
<accession>A0A409XH01</accession>
<dbReference type="AlphaFoldDB" id="A0A409XH01"/>
<evidence type="ECO:0000256" key="1">
    <source>
        <dbReference type="SAM" id="SignalP"/>
    </source>
</evidence>
<keyword evidence="1" id="KW-0732">Signal</keyword>
<keyword evidence="3" id="KW-1185">Reference proteome</keyword>
<organism evidence="2 3">
    <name type="scientific">Psilocybe cyanescens</name>
    <dbReference type="NCBI Taxonomy" id="93625"/>
    <lineage>
        <taxon>Eukaryota</taxon>
        <taxon>Fungi</taxon>
        <taxon>Dikarya</taxon>
        <taxon>Basidiomycota</taxon>
        <taxon>Agaricomycotina</taxon>
        <taxon>Agaricomycetes</taxon>
        <taxon>Agaricomycetidae</taxon>
        <taxon>Agaricales</taxon>
        <taxon>Agaricineae</taxon>
        <taxon>Strophariaceae</taxon>
        <taxon>Psilocybe</taxon>
    </lineage>
</organism>
<name>A0A409XH01_PSICY</name>
<sequence length="105" mass="10858">MSAFGLTASVISPVAAVNVALQLIAHRHSTSHLTTMNKNAKAHRLLNIVFDSNASVNNLPPPCPFGGPLPHLLQPCVSIRSAASAIELAVDDIPKRGSTSGALAV</sequence>
<evidence type="ECO:0000313" key="3">
    <source>
        <dbReference type="Proteomes" id="UP000283269"/>
    </source>
</evidence>
<comment type="caution">
    <text evidence="2">The sequence shown here is derived from an EMBL/GenBank/DDBJ whole genome shotgun (WGS) entry which is preliminary data.</text>
</comment>
<proteinExistence type="predicted"/>
<evidence type="ECO:0000313" key="2">
    <source>
        <dbReference type="EMBL" id="PPQ90033.1"/>
    </source>
</evidence>
<reference evidence="2 3" key="1">
    <citation type="journal article" date="2018" name="Evol. Lett.">
        <title>Horizontal gene cluster transfer increased hallucinogenic mushroom diversity.</title>
        <authorList>
            <person name="Reynolds H.T."/>
            <person name="Vijayakumar V."/>
            <person name="Gluck-Thaler E."/>
            <person name="Korotkin H.B."/>
            <person name="Matheny P.B."/>
            <person name="Slot J.C."/>
        </authorList>
    </citation>
    <scope>NUCLEOTIDE SEQUENCE [LARGE SCALE GENOMIC DNA]</scope>
    <source>
        <strain evidence="2 3">2631</strain>
    </source>
</reference>
<dbReference type="Proteomes" id="UP000283269">
    <property type="component" value="Unassembled WGS sequence"/>
</dbReference>
<dbReference type="InParanoid" id="A0A409XH01"/>
<feature type="signal peptide" evidence="1">
    <location>
        <begin position="1"/>
        <end position="16"/>
    </location>
</feature>
<feature type="chain" id="PRO_5019472472" description="Secreted protein" evidence="1">
    <location>
        <begin position="17"/>
        <end position="105"/>
    </location>
</feature>